<dbReference type="STRING" id="45351.A7RTI3"/>
<dbReference type="AlphaFoldDB" id="A7RTI3"/>
<dbReference type="HOGENOM" id="CLU_807276_0_0_1"/>
<proteinExistence type="predicted"/>
<evidence type="ECO:0000313" key="2">
    <source>
        <dbReference type="EMBL" id="EDO45268.1"/>
    </source>
</evidence>
<keyword evidence="3" id="KW-1185">Reference proteome</keyword>
<dbReference type="EMBL" id="DS469537">
    <property type="protein sequence ID" value="EDO45268.1"/>
    <property type="molecule type" value="Genomic_DNA"/>
</dbReference>
<sequence length="344" mass="39686">MLSYIQRAQRRRRYERSSSYDDTGPDSTTPPPTPESPKVEGFRFSSSTKRNNQNECGNSKLKGFMNRRQLSEPSGLKEQNSEKVGAAKPLLKPAIQTTAEDATETTKLQDEDPKALALKENLRSLKTSFSKICDLFEKIVDFNHNPTSESAKRRLDLEIDRLKALKEQCESADPAQVKQLSSEDVPEYDKYYILHVNSILSDIKSIRTDLVGHIQEKTEAEENIAKENFKLRLDLQREQAESMHQRQNHDYAVTEKNTVLATCRKLEEQLDERSRQIQQLQREGTVSLWQREKAKVVQDIKSKSTLLIKVNIVYIKVRIIYIKFIITDSTIVWEKFLGQFMLAC</sequence>
<evidence type="ECO:0000313" key="3">
    <source>
        <dbReference type="Proteomes" id="UP000001593"/>
    </source>
</evidence>
<name>A7RTI3_NEMVE</name>
<reference evidence="2 3" key="1">
    <citation type="journal article" date="2007" name="Science">
        <title>Sea anemone genome reveals ancestral eumetazoan gene repertoire and genomic organization.</title>
        <authorList>
            <person name="Putnam N.H."/>
            <person name="Srivastava M."/>
            <person name="Hellsten U."/>
            <person name="Dirks B."/>
            <person name="Chapman J."/>
            <person name="Salamov A."/>
            <person name="Terry A."/>
            <person name="Shapiro H."/>
            <person name="Lindquist E."/>
            <person name="Kapitonov V.V."/>
            <person name="Jurka J."/>
            <person name="Genikhovich G."/>
            <person name="Grigoriev I.V."/>
            <person name="Lucas S.M."/>
            <person name="Steele R.E."/>
            <person name="Finnerty J.R."/>
            <person name="Technau U."/>
            <person name="Martindale M.Q."/>
            <person name="Rokhsar D.S."/>
        </authorList>
    </citation>
    <scope>NUCLEOTIDE SEQUENCE [LARGE SCALE GENOMIC DNA]</scope>
    <source>
        <strain evidence="3">CH2 X CH6</strain>
    </source>
</reference>
<evidence type="ECO:0000256" key="1">
    <source>
        <dbReference type="SAM" id="MobiDB-lite"/>
    </source>
</evidence>
<organism evidence="2 3">
    <name type="scientific">Nematostella vectensis</name>
    <name type="common">Starlet sea anemone</name>
    <dbReference type="NCBI Taxonomy" id="45351"/>
    <lineage>
        <taxon>Eukaryota</taxon>
        <taxon>Metazoa</taxon>
        <taxon>Cnidaria</taxon>
        <taxon>Anthozoa</taxon>
        <taxon>Hexacorallia</taxon>
        <taxon>Actiniaria</taxon>
        <taxon>Edwardsiidae</taxon>
        <taxon>Nematostella</taxon>
    </lineage>
</organism>
<dbReference type="InParanoid" id="A7RTI3"/>
<gene>
    <name evidence="2" type="ORF">NEMVEDRAFT_v1g240572</name>
</gene>
<protein>
    <submittedName>
        <fullName evidence="2">Uncharacterized protein</fullName>
    </submittedName>
</protein>
<feature type="compositionally biased region" description="Polar residues" evidence="1">
    <location>
        <begin position="44"/>
        <end position="57"/>
    </location>
</feature>
<feature type="region of interest" description="Disordered" evidence="1">
    <location>
        <begin position="1"/>
        <end position="93"/>
    </location>
</feature>
<dbReference type="PhylomeDB" id="A7RTI3"/>
<accession>A7RTI3</accession>
<dbReference type="Proteomes" id="UP000001593">
    <property type="component" value="Unassembled WGS sequence"/>
</dbReference>